<dbReference type="InterPro" id="IPR016187">
    <property type="entry name" value="CTDL_fold"/>
</dbReference>
<evidence type="ECO:0000256" key="1">
    <source>
        <dbReference type="ARBA" id="ARBA00022793"/>
    </source>
</evidence>
<keyword evidence="4" id="KW-1185">Reference proteome</keyword>
<reference evidence="5" key="1">
    <citation type="submission" date="2022-11" db="UniProtKB">
        <authorList>
            <consortium name="WormBaseParasite"/>
        </authorList>
    </citation>
    <scope>IDENTIFICATION</scope>
</reference>
<evidence type="ECO:0000256" key="2">
    <source>
        <dbReference type="ARBA" id="ARBA00023239"/>
    </source>
</evidence>
<dbReference type="Pfam" id="PF02666">
    <property type="entry name" value="PS_Dcarbxylase"/>
    <property type="match status" value="1"/>
</dbReference>
<keyword evidence="1" id="KW-0210">Decarboxylase</keyword>
<dbReference type="GO" id="GO:0006646">
    <property type="term" value="P:phosphatidylethanolamine biosynthetic process"/>
    <property type="evidence" value="ECO:0007669"/>
    <property type="project" value="TreeGrafter"/>
</dbReference>
<dbReference type="CDD" id="cd00037">
    <property type="entry name" value="CLECT"/>
    <property type="match status" value="1"/>
</dbReference>
<proteinExistence type="predicted"/>
<dbReference type="PANTHER" id="PTHR10067">
    <property type="entry name" value="PHOSPHATIDYLSERINE DECARBOXYLASE"/>
    <property type="match status" value="1"/>
</dbReference>
<dbReference type="SUPFAM" id="SSF56436">
    <property type="entry name" value="C-type lectin-like"/>
    <property type="match status" value="1"/>
</dbReference>
<dbReference type="InterPro" id="IPR016186">
    <property type="entry name" value="C-type_lectin-like/link_sf"/>
</dbReference>
<dbReference type="AlphaFoldDB" id="A0A914D2Z4"/>
<dbReference type="Pfam" id="PF00059">
    <property type="entry name" value="Lectin_C"/>
    <property type="match status" value="1"/>
</dbReference>
<dbReference type="Gene3D" id="3.10.100.10">
    <property type="entry name" value="Mannose-Binding Protein A, subunit A"/>
    <property type="match status" value="1"/>
</dbReference>
<dbReference type="PANTHER" id="PTHR10067:SF6">
    <property type="entry name" value="PHOSPHATIDYLSERINE DECARBOXYLASE PROENZYME, MITOCHONDRIAL"/>
    <property type="match status" value="1"/>
</dbReference>
<keyword evidence="2" id="KW-0456">Lyase</keyword>
<feature type="domain" description="C-type lectin" evidence="3">
    <location>
        <begin position="21"/>
        <end position="121"/>
    </location>
</feature>
<dbReference type="GO" id="GO:0004609">
    <property type="term" value="F:phosphatidylserine decarboxylase activity"/>
    <property type="evidence" value="ECO:0007669"/>
    <property type="project" value="InterPro"/>
</dbReference>
<dbReference type="WBParaSite" id="ACRNAN_scaffold1817.g20602.t1">
    <property type="protein sequence ID" value="ACRNAN_scaffold1817.g20602.t1"/>
    <property type="gene ID" value="ACRNAN_scaffold1817.g20602"/>
</dbReference>
<dbReference type="PROSITE" id="PS50041">
    <property type="entry name" value="C_TYPE_LECTIN_2"/>
    <property type="match status" value="1"/>
</dbReference>
<evidence type="ECO:0000259" key="3">
    <source>
        <dbReference type="PROSITE" id="PS50041"/>
    </source>
</evidence>
<sequence length="368" mass="42740">MVKQRAVNTTCCPFGWNYFNITNSCYLYVSTYMAFYDAEKYCVNDGAHLMSILSRDEELFLNNDVLITKNVWIGYYNPYGYNYVTNKTTWQWTDHSSVSYMNWYPALPGASACNPGPAPWNGNNYIYLVFPSLSVPYTHFIGKLARIHVPVFLRPFVYSTYVWYHGVNMKEAANEDYKAYETFGEFFIRPLKPGVRPVDDCSLVSPVDGKVIQFGELVDKIEQVKGYDYEFEEFLGPIDPNHKPENKLHQVVIFLRPTDYHCFHSPADWEADTKVEHAGLMLPFKILQWVSHWFSNNSREESVASVREKTHKYTIYDQKFKYMRGDKVGEFHAGSICVLIFEAPPHLKFCIKPGQLIHYGMRLLATEP</sequence>
<dbReference type="Proteomes" id="UP000887540">
    <property type="component" value="Unplaced"/>
</dbReference>
<protein>
    <submittedName>
        <fullName evidence="5">C-type lectin domain-containing protein</fullName>
    </submittedName>
</protein>
<evidence type="ECO:0000313" key="4">
    <source>
        <dbReference type="Proteomes" id="UP000887540"/>
    </source>
</evidence>
<dbReference type="GO" id="GO:0005739">
    <property type="term" value="C:mitochondrion"/>
    <property type="evidence" value="ECO:0007669"/>
    <property type="project" value="TreeGrafter"/>
</dbReference>
<evidence type="ECO:0000313" key="5">
    <source>
        <dbReference type="WBParaSite" id="ACRNAN_scaffold1817.g20602.t1"/>
    </source>
</evidence>
<dbReference type="InterPro" id="IPR001304">
    <property type="entry name" value="C-type_lectin-like"/>
</dbReference>
<accession>A0A914D2Z4</accession>
<dbReference type="InterPro" id="IPR003817">
    <property type="entry name" value="PS_Dcarbxylase"/>
</dbReference>
<organism evidence="4 5">
    <name type="scientific">Acrobeloides nanus</name>
    <dbReference type="NCBI Taxonomy" id="290746"/>
    <lineage>
        <taxon>Eukaryota</taxon>
        <taxon>Metazoa</taxon>
        <taxon>Ecdysozoa</taxon>
        <taxon>Nematoda</taxon>
        <taxon>Chromadorea</taxon>
        <taxon>Rhabditida</taxon>
        <taxon>Tylenchina</taxon>
        <taxon>Cephalobomorpha</taxon>
        <taxon>Cephaloboidea</taxon>
        <taxon>Cephalobidae</taxon>
        <taxon>Acrobeloides</taxon>
    </lineage>
</organism>
<name>A0A914D2Z4_9BILA</name>
<dbReference type="SMART" id="SM00034">
    <property type="entry name" value="CLECT"/>
    <property type="match status" value="1"/>
</dbReference>